<organism evidence="4 5">
    <name type="scientific">Apiosordaria backusii</name>
    <dbReference type="NCBI Taxonomy" id="314023"/>
    <lineage>
        <taxon>Eukaryota</taxon>
        <taxon>Fungi</taxon>
        <taxon>Dikarya</taxon>
        <taxon>Ascomycota</taxon>
        <taxon>Pezizomycotina</taxon>
        <taxon>Sordariomycetes</taxon>
        <taxon>Sordariomycetidae</taxon>
        <taxon>Sordariales</taxon>
        <taxon>Lasiosphaeriaceae</taxon>
        <taxon>Apiosordaria</taxon>
    </lineage>
</organism>
<dbReference type="Pfam" id="PF09011">
    <property type="entry name" value="HMG_box_2"/>
    <property type="match status" value="1"/>
</dbReference>
<proteinExistence type="predicted"/>
<keyword evidence="5" id="KW-1185">Reference proteome</keyword>
<dbReference type="InterPro" id="IPR009071">
    <property type="entry name" value="HMG_box_dom"/>
</dbReference>
<feature type="compositionally biased region" description="Basic residues" evidence="2">
    <location>
        <begin position="76"/>
        <end position="104"/>
    </location>
</feature>
<reference evidence="4" key="1">
    <citation type="submission" date="2023-06" db="EMBL/GenBank/DDBJ databases">
        <title>Genome-scale phylogeny and comparative genomics of the fungal order Sordariales.</title>
        <authorList>
            <consortium name="Lawrence Berkeley National Laboratory"/>
            <person name="Hensen N."/>
            <person name="Bonometti L."/>
            <person name="Westerberg I."/>
            <person name="Brannstrom I.O."/>
            <person name="Guillou S."/>
            <person name="Cros-Aarteil S."/>
            <person name="Calhoun S."/>
            <person name="Haridas S."/>
            <person name="Kuo A."/>
            <person name="Mondo S."/>
            <person name="Pangilinan J."/>
            <person name="Riley R."/>
            <person name="Labutti K."/>
            <person name="Andreopoulos B."/>
            <person name="Lipzen A."/>
            <person name="Chen C."/>
            <person name="Yanf M."/>
            <person name="Daum C."/>
            <person name="Ng V."/>
            <person name="Clum A."/>
            <person name="Steindorff A."/>
            <person name="Ohm R."/>
            <person name="Martin F."/>
            <person name="Silar P."/>
            <person name="Natvig D."/>
            <person name="Lalanne C."/>
            <person name="Gautier V."/>
            <person name="Ament-Velasquez S.L."/>
            <person name="Kruys A."/>
            <person name="Hutchinson M.I."/>
            <person name="Powell A.J."/>
            <person name="Barry K."/>
            <person name="Miller A.N."/>
            <person name="Grigoriev I.V."/>
            <person name="Debuchy R."/>
            <person name="Gladieux P."/>
            <person name="Thoren M.H."/>
            <person name="Johannesson H."/>
        </authorList>
    </citation>
    <scope>NUCLEOTIDE SEQUENCE</scope>
    <source>
        <strain evidence="4">CBS 540.89</strain>
    </source>
</reference>
<dbReference type="SMART" id="SM00398">
    <property type="entry name" value="HMG"/>
    <property type="match status" value="1"/>
</dbReference>
<feature type="region of interest" description="Disordered" evidence="2">
    <location>
        <begin position="46"/>
        <end position="109"/>
    </location>
</feature>
<feature type="domain" description="HMG box" evidence="3">
    <location>
        <begin position="229"/>
        <end position="298"/>
    </location>
</feature>
<dbReference type="SUPFAM" id="SSF47095">
    <property type="entry name" value="HMG-box"/>
    <property type="match status" value="2"/>
</dbReference>
<dbReference type="AlphaFoldDB" id="A0AA40EGI3"/>
<name>A0AA40EGI3_9PEZI</name>
<evidence type="ECO:0000256" key="1">
    <source>
        <dbReference type="PROSITE-ProRule" id="PRU00267"/>
    </source>
</evidence>
<dbReference type="EMBL" id="JAUKTV010000005">
    <property type="protein sequence ID" value="KAK0737617.1"/>
    <property type="molecule type" value="Genomic_DNA"/>
</dbReference>
<evidence type="ECO:0000259" key="3">
    <source>
        <dbReference type="PROSITE" id="PS50118"/>
    </source>
</evidence>
<evidence type="ECO:0000313" key="5">
    <source>
        <dbReference type="Proteomes" id="UP001172159"/>
    </source>
</evidence>
<feature type="DNA-binding region" description="HMG box" evidence="1">
    <location>
        <begin position="229"/>
        <end position="298"/>
    </location>
</feature>
<feature type="compositionally biased region" description="Low complexity" evidence="2">
    <location>
        <begin position="46"/>
        <end position="75"/>
    </location>
</feature>
<accession>A0AA40EGI3</accession>
<dbReference type="Gene3D" id="1.10.30.10">
    <property type="entry name" value="High mobility group box domain"/>
    <property type="match status" value="2"/>
</dbReference>
<dbReference type="Proteomes" id="UP001172159">
    <property type="component" value="Unassembled WGS sequence"/>
</dbReference>
<feature type="region of interest" description="Disordered" evidence="2">
    <location>
        <begin position="216"/>
        <end position="237"/>
    </location>
</feature>
<dbReference type="GO" id="GO:0003677">
    <property type="term" value="F:DNA binding"/>
    <property type="evidence" value="ECO:0007669"/>
    <property type="project" value="UniProtKB-UniRule"/>
</dbReference>
<sequence>MLSSIGLATARRVRVIGMRSVFSSLVRTSTRTVAVCNRGFAAAASRSATKTATATTTKKTTATKKPAAKKTTAAAPKKKAATTTKKKATAKKAAPKKKVGRKKKAPEEVPEELKIYRKAKELRVKGLIKEQPTLLPATPWLVYLVKNADYQAGSTIIDASRALKTKFESLSDAEKQVFVDEAHANKVRNDATIISWATTYPVETIEAANRARSALRRLGRKSRSSIPDPRRPKGTRTAFSYYVTQRYQSGDFNGIPIRNVMPACASEWKTMSEAERKPFIDAYKADAARYKAEREALSPSP</sequence>
<comment type="caution">
    <text evidence="4">The sequence shown here is derived from an EMBL/GenBank/DDBJ whole genome shotgun (WGS) entry which is preliminary data.</text>
</comment>
<evidence type="ECO:0000313" key="4">
    <source>
        <dbReference type="EMBL" id="KAK0737617.1"/>
    </source>
</evidence>
<dbReference type="CDD" id="cd00084">
    <property type="entry name" value="HMG-box_SF"/>
    <property type="match status" value="1"/>
</dbReference>
<dbReference type="InterPro" id="IPR036910">
    <property type="entry name" value="HMG_box_dom_sf"/>
</dbReference>
<dbReference type="PROSITE" id="PS50118">
    <property type="entry name" value="HMG_BOX_2"/>
    <property type="match status" value="1"/>
</dbReference>
<evidence type="ECO:0000256" key="2">
    <source>
        <dbReference type="SAM" id="MobiDB-lite"/>
    </source>
</evidence>
<protein>
    <recommendedName>
        <fullName evidence="3">HMG box domain-containing protein</fullName>
    </recommendedName>
</protein>
<keyword evidence="1" id="KW-0238">DNA-binding</keyword>
<dbReference type="GO" id="GO:0005634">
    <property type="term" value="C:nucleus"/>
    <property type="evidence" value="ECO:0007669"/>
    <property type="project" value="UniProtKB-UniRule"/>
</dbReference>
<keyword evidence="1" id="KW-0539">Nucleus</keyword>
<gene>
    <name evidence="4" type="ORF">B0T21DRAFT_365677</name>
</gene>